<dbReference type="Proteomes" id="UP000198896">
    <property type="component" value="Unassembled WGS sequence"/>
</dbReference>
<dbReference type="GO" id="GO:0003677">
    <property type="term" value="F:DNA binding"/>
    <property type="evidence" value="ECO:0007669"/>
    <property type="project" value="InterPro"/>
</dbReference>
<dbReference type="Pfam" id="PF13413">
    <property type="entry name" value="HTH_25"/>
    <property type="match status" value="1"/>
</dbReference>
<keyword evidence="2" id="KW-0472">Membrane</keyword>
<evidence type="ECO:0000313" key="4">
    <source>
        <dbReference type="EMBL" id="SFE19253.1"/>
    </source>
</evidence>
<dbReference type="CDD" id="cd00093">
    <property type="entry name" value="HTH_XRE"/>
    <property type="match status" value="1"/>
</dbReference>
<dbReference type="SUPFAM" id="SSF47413">
    <property type="entry name" value="lambda repressor-like DNA-binding domains"/>
    <property type="match status" value="1"/>
</dbReference>
<evidence type="ECO:0000259" key="3">
    <source>
        <dbReference type="Pfam" id="PF13464"/>
    </source>
</evidence>
<feature type="region of interest" description="Disordered" evidence="1">
    <location>
        <begin position="157"/>
        <end position="210"/>
    </location>
</feature>
<organism evidence="4 5">
    <name type="scientific">Succiniclasticum ruminis DSM 9236</name>
    <dbReference type="NCBI Taxonomy" id="1123323"/>
    <lineage>
        <taxon>Bacteria</taxon>
        <taxon>Bacillati</taxon>
        <taxon>Bacillota</taxon>
        <taxon>Negativicutes</taxon>
        <taxon>Acidaminococcales</taxon>
        <taxon>Acidaminococcaceae</taxon>
        <taxon>Succiniclasticum</taxon>
    </lineage>
</organism>
<gene>
    <name evidence="4" type="ORF">SAMN05216245_102219</name>
</gene>
<dbReference type="Pfam" id="PF13464">
    <property type="entry name" value="RodZ_C"/>
    <property type="match status" value="1"/>
</dbReference>
<dbReference type="STRING" id="1123323.SAMN05216245_102219"/>
<feature type="compositionally biased region" description="Polar residues" evidence="1">
    <location>
        <begin position="181"/>
        <end position="191"/>
    </location>
</feature>
<proteinExistence type="predicted"/>
<dbReference type="PANTHER" id="PTHR34475">
    <property type="match status" value="1"/>
</dbReference>
<evidence type="ECO:0000256" key="1">
    <source>
        <dbReference type="SAM" id="MobiDB-lite"/>
    </source>
</evidence>
<dbReference type="InterPro" id="IPR001387">
    <property type="entry name" value="Cro/C1-type_HTH"/>
</dbReference>
<reference evidence="4 5" key="1">
    <citation type="submission" date="2016-10" db="EMBL/GenBank/DDBJ databases">
        <authorList>
            <person name="de Groot N.N."/>
        </authorList>
    </citation>
    <scope>NUCLEOTIDE SEQUENCE [LARGE SCALE GENOMIC DNA]</scope>
    <source>
        <strain evidence="4 5">DSM 9236</strain>
    </source>
</reference>
<sequence>MDIGKALQDARVAKNLTLDQAAQETNIRKAYLEAIEQNDFATLQGDVFVKGVMRTYGNYLGLDGAQLVEEYKAASAGNRPVKNNNAIRESRDVKVRPTFKSNRDIGSGNGNDHRLLFIIIGILALLLAAAGGFYYYLTQTGRAANLSLPFSVGTSAETKEKNIEAKEQNKESALKGKENTAQKQQAAVQQETKSDPAVKPGETKSVSAVTSGKTKKMTNLKITSAGKCWLRVTDQKGTVLFEGNLLKGESKTFTSSSDIVMRIGNLKDLKVEYNGKLLPPEDPEEAVTRTYIPAETEKIN</sequence>
<dbReference type="InterPro" id="IPR050400">
    <property type="entry name" value="Bact_Cytoskel_RodZ"/>
</dbReference>
<dbReference type="AlphaFoldDB" id="A0A1I1YM79"/>
<keyword evidence="5" id="KW-1185">Reference proteome</keyword>
<dbReference type="InterPro" id="IPR025194">
    <property type="entry name" value="RodZ-like_C"/>
</dbReference>
<evidence type="ECO:0000256" key="2">
    <source>
        <dbReference type="SAM" id="Phobius"/>
    </source>
</evidence>
<dbReference type="Gene3D" id="1.10.260.40">
    <property type="entry name" value="lambda repressor-like DNA-binding domains"/>
    <property type="match status" value="1"/>
</dbReference>
<protein>
    <submittedName>
        <fullName evidence="4">Protein RodZ, contains Xre-like HTH and DUF4115 domains</fullName>
    </submittedName>
</protein>
<dbReference type="PANTHER" id="PTHR34475:SF1">
    <property type="entry name" value="CYTOSKELETON PROTEIN RODZ"/>
    <property type="match status" value="1"/>
</dbReference>
<dbReference type="InterPro" id="IPR010982">
    <property type="entry name" value="Lambda_DNA-bd_dom_sf"/>
</dbReference>
<feature type="compositionally biased region" description="Basic and acidic residues" evidence="1">
    <location>
        <begin position="157"/>
        <end position="180"/>
    </location>
</feature>
<dbReference type="RefSeq" id="WP_177205881.1">
    <property type="nucleotide sequence ID" value="NZ_FONL01000002.1"/>
</dbReference>
<feature type="transmembrane region" description="Helical" evidence="2">
    <location>
        <begin position="115"/>
        <end position="137"/>
    </location>
</feature>
<accession>A0A1I1YM79</accession>
<feature type="domain" description="Cytoskeleton protein RodZ-like C-terminal" evidence="3">
    <location>
        <begin position="222"/>
        <end position="287"/>
    </location>
</feature>
<name>A0A1I1YM79_9FIRM</name>
<keyword evidence="2" id="KW-1133">Transmembrane helix</keyword>
<keyword evidence="2" id="KW-0812">Transmembrane</keyword>
<dbReference type="EMBL" id="FONL01000002">
    <property type="protein sequence ID" value="SFE19253.1"/>
    <property type="molecule type" value="Genomic_DNA"/>
</dbReference>
<evidence type="ECO:0000313" key="5">
    <source>
        <dbReference type="Proteomes" id="UP000198896"/>
    </source>
</evidence>